<dbReference type="EMBL" id="SNRW01013205">
    <property type="protein sequence ID" value="KAA6372889.1"/>
    <property type="molecule type" value="Genomic_DNA"/>
</dbReference>
<dbReference type="Proteomes" id="UP000324800">
    <property type="component" value="Unassembled WGS sequence"/>
</dbReference>
<evidence type="ECO:0000313" key="2">
    <source>
        <dbReference type="Proteomes" id="UP000324800"/>
    </source>
</evidence>
<accession>A0A5J4UR91</accession>
<gene>
    <name evidence="1" type="ORF">EZS28_031584</name>
</gene>
<name>A0A5J4UR91_9EUKA</name>
<evidence type="ECO:0000313" key="1">
    <source>
        <dbReference type="EMBL" id="KAA6372889.1"/>
    </source>
</evidence>
<sequence>MIPVAVGTIAAISFPDQRELGQKRAQVTLVGYCVSAVFRSSPSLWLLLRVVQLLPIALLTVSPRKNRFASFPVQRVQQRAPVLLLSRSAVPLLVSLLFSQGPVDLSPSSGETRSQTSAAAARRLAAGFAVLNSRNSESSMNPCSMDVCWQNWTCATSFLLQFLKWPRQCKHCLGNGQKNHFKQLMAITQQR</sequence>
<proteinExistence type="predicted"/>
<reference evidence="1 2" key="1">
    <citation type="submission" date="2019-03" db="EMBL/GenBank/DDBJ databases">
        <title>Single cell metagenomics reveals metabolic interactions within the superorganism composed of flagellate Streblomastix strix and complex community of Bacteroidetes bacteria on its surface.</title>
        <authorList>
            <person name="Treitli S.C."/>
            <person name="Kolisko M."/>
            <person name="Husnik F."/>
            <person name="Keeling P."/>
            <person name="Hampl V."/>
        </authorList>
    </citation>
    <scope>NUCLEOTIDE SEQUENCE [LARGE SCALE GENOMIC DNA]</scope>
    <source>
        <strain evidence="1">ST1C</strain>
    </source>
</reference>
<protein>
    <submittedName>
        <fullName evidence="1">Uncharacterized protein</fullName>
    </submittedName>
</protein>
<comment type="caution">
    <text evidence="1">The sequence shown here is derived from an EMBL/GenBank/DDBJ whole genome shotgun (WGS) entry which is preliminary data.</text>
</comment>
<organism evidence="1 2">
    <name type="scientific">Streblomastix strix</name>
    <dbReference type="NCBI Taxonomy" id="222440"/>
    <lineage>
        <taxon>Eukaryota</taxon>
        <taxon>Metamonada</taxon>
        <taxon>Preaxostyla</taxon>
        <taxon>Oxymonadida</taxon>
        <taxon>Streblomastigidae</taxon>
        <taxon>Streblomastix</taxon>
    </lineage>
</organism>
<dbReference type="AlphaFoldDB" id="A0A5J4UR91"/>